<gene>
    <name evidence="1" type="ORF">SAMN05428957_102494</name>
</gene>
<protein>
    <submittedName>
        <fullName evidence="1">Uncharacterized protein</fullName>
    </submittedName>
</protein>
<dbReference type="STRING" id="1527607.SAMN05428957_102494"/>
<evidence type="ECO:0000313" key="2">
    <source>
        <dbReference type="Proteomes" id="UP000198552"/>
    </source>
</evidence>
<dbReference type="Proteomes" id="UP000198552">
    <property type="component" value="Unassembled WGS sequence"/>
</dbReference>
<proteinExistence type="predicted"/>
<evidence type="ECO:0000313" key="1">
    <source>
        <dbReference type="EMBL" id="SDM13179.1"/>
    </source>
</evidence>
<accession>A0A1G9QQ90</accession>
<dbReference type="EMBL" id="FNHP01000002">
    <property type="protein sequence ID" value="SDM13179.1"/>
    <property type="molecule type" value="Genomic_DNA"/>
</dbReference>
<dbReference type="RefSeq" id="WP_091567375.1">
    <property type="nucleotide sequence ID" value="NZ_FNHP01000002.1"/>
</dbReference>
<name>A0A1G9QQ90_9BURK</name>
<dbReference type="AlphaFoldDB" id="A0A1G9QQ90"/>
<sequence>MKRRKTVFEHWFSWSRHQRRQGAAEVTAQLKQADLRALKQQTVAGEQPQYGHGAQPDLREHLQRLEGEFAGQSRLLLHHATLIVLIRREAQIGRHYAQFRALWDAERDFLCRHLNLRWLVSACDTFIDHDRDPVLRALMLQAVLLVNTVKLCETERFLQHPEGGAPADRPEALQALQGGRVPLLDGLSAFTVGTDDTLRNMRWRLQSVCALHPLGALVLEVFDRLTREDAGDNIYLRFRRRHTRVRTQWW</sequence>
<keyword evidence="2" id="KW-1185">Reference proteome</keyword>
<dbReference type="OrthoDB" id="1123495at2"/>
<reference evidence="2" key="1">
    <citation type="submission" date="2016-10" db="EMBL/GenBank/DDBJ databases">
        <authorList>
            <person name="Varghese N."/>
            <person name="Submissions S."/>
        </authorList>
    </citation>
    <scope>NUCLEOTIDE SEQUENCE [LARGE SCALE GENOMIC DNA]</scope>
    <source>
        <strain evidence="2">EPL6</strain>
    </source>
</reference>
<organism evidence="1 2">
    <name type="scientific">Oryzisolibacter propanilivorax</name>
    <dbReference type="NCBI Taxonomy" id="1527607"/>
    <lineage>
        <taxon>Bacteria</taxon>
        <taxon>Pseudomonadati</taxon>
        <taxon>Pseudomonadota</taxon>
        <taxon>Betaproteobacteria</taxon>
        <taxon>Burkholderiales</taxon>
        <taxon>Comamonadaceae</taxon>
        <taxon>Oryzisolibacter</taxon>
    </lineage>
</organism>